<evidence type="ECO:0000256" key="3">
    <source>
        <dbReference type="ARBA" id="ARBA00023163"/>
    </source>
</evidence>
<comment type="caution">
    <text evidence="5">The sequence shown here is derived from an EMBL/GenBank/DDBJ whole genome shotgun (WGS) entry which is preliminary data.</text>
</comment>
<dbReference type="PANTHER" id="PTHR43537">
    <property type="entry name" value="TRANSCRIPTIONAL REGULATOR, GNTR FAMILY"/>
    <property type="match status" value="1"/>
</dbReference>
<dbReference type="InterPro" id="IPR011711">
    <property type="entry name" value="GntR_C"/>
</dbReference>
<dbReference type="PANTHER" id="PTHR43537:SF24">
    <property type="entry name" value="GLUCONATE OPERON TRANSCRIPTIONAL REPRESSOR"/>
    <property type="match status" value="1"/>
</dbReference>
<organism evidence="5 6">
    <name type="scientific">Mycolicibacterium peregrinum</name>
    <name type="common">Mycobacterium peregrinum</name>
    <dbReference type="NCBI Taxonomy" id="43304"/>
    <lineage>
        <taxon>Bacteria</taxon>
        <taxon>Bacillati</taxon>
        <taxon>Actinomycetota</taxon>
        <taxon>Actinomycetes</taxon>
        <taxon>Mycobacteriales</taxon>
        <taxon>Mycobacteriaceae</taxon>
        <taxon>Mycolicibacterium</taxon>
    </lineage>
</organism>
<evidence type="ECO:0000313" key="5">
    <source>
        <dbReference type="EMBL" id="OBB84973.1"/>
    </source>
</evidence>
<keyword evidence="1" id="KW-0805">Transcription regulation</keyword>
<evidence type="ECO:0000259" key="4">
    <source>
        <dbReference type="PROSITE" id="PS50949"/>
    </source>
</evidence>
<dbReference type="InterPro" id="IPR036390">
    <property type="entry name" value="WH_DNA-bd_sf"/>
</dbReference>
<dbReference type="AlphaFoldDB" id="A0A1A0VP26"/>
<dbReference type="Proteomes" id="UP000094008">
    <property type="component" value="Unassembled WGS sequence"/>
</dbReference>
<name>A0A1A0VP26_MYCPR</name>
<reference evidence="6" key="1">
    <citation type="submission" date="2016-06" db="EMBL/GenBank/DDBJ databases">
        <authorList>
            <person name="Sutton G."/>
            <person name="Brinkac L."/>
            <person name="Sanka R."/>
            <person name="Adams M."/>
            <person name="Lau E."/>
            <person name="Mehaffy C."/>
            <person name="Tameris M."/>
            <person name="Hatherill M."/>
            <person name="Hanekom W."/>
            <person name="Mahomed H."/>
            <person name="Mcshane H."/>
        </authorList>
    </citation>
    <scope>NUCLEOTIDE SEQUENCE [LARGE SCALE GENOMIC DNA]</scope>
    <source>
        <strain evidence="6">852002-10433_SCH5171157</strain>
    </source>
</reference>
<dbReference type="Pfam" id="PF07729">
    <property type="entry name" value="FCD"/>
    <property type="match status" value="1"/>
</dbReference>
<protein>
    <submittedName>
        <fullName evidence="5">GntR family transcriptional regulator</fullName>
    </submittedName>
</protein>
<evidence type="ECO:0000256" key="2">
    <source>
        <dbReference type="ARBA" id="ARBA00023125"/>
    </source>
</evidence>
<feature type="domain" description="HTH gntR-type" evidence="4">
    <location>
        <begin position="10"/>
        <end position="77"/>
    </location>
</feature>
<dbReference type="SMART" id="SM00895">
    <property type="entry name" value="FCD"/>
    <property type="match status" value="1"/>
</dbReference>
<dbReference type="RefSeq" id="WP_064886171.1">
    <property type="nucleotide sequence ID" value="NZ_LZIB01000013.1"/>
</dbReference>
<evidence type="ECO:0000256" key="1">
    <source>
        <dbReference type="ARBA" id="ARBA00023015"/>
    </source>
</evidence>
<dbReference type="SUPFAM" id="SSF46785">
    <property type="entry name" value="Winged helix' DNA-binding domain"/>
    <property type="match status" value="1"/>
</dbReference>
<dbReference type="EMBL" id="LZSY01000151">
    <property type="protein sequence ID" value="OBB84973.1"/>
    <property type="molecule type" value="Genomic_DNA"/>
</dbReference>
<dbReference type="GO" id="GO:0003677">
    <property type="term" value="F:DNA binding"/>
    <property type="evidence" value="ECO:0007669"/>
    <property type="project" value="UniProtKB-KW"/>
</dbReference>
<evidence type="ECO:0000313" key="6">
    <source>
        <dbReference type="Proteomes" id="UP000094008"/>
    </source>
</evidence>
<dbReference type="GO" id="GO:0003700">
    <property type="term" value="F:DNA-binding transcription factor activity"/>
    <property type="evidence" value="ECO:0007669"/>
    <property type="project" value="InterPro"/>
</dbReference>
<proteinExistence type="predicted"/>
<keyword evidence="2" id="KW-0238">DNA-binding</keyword>
<dbReference type="Pfam" id="PF00392">
    <property type="entry name" value="GntR"/>
    <property type="match status" value="1"/>
</dbReference>
<sequence length="222" mass="24641">MSIPDFAARPQLAEDVARLIRRRIFDGTYPAGNYIRLEQLAAELGISVTPVREALFGLRTEGLLKQQPRRGFLVLPVTRRDIDDVAGVQAHIGGQLASRAAGQITDGQLDDLDRIQRELEVAYTDNDHEAAVRLNHAFHRGVNRAAESPKLAQLMSQITRYALESVYPTVEGWPEQSTHDHRRILAALKARDGDAARDAMAEHLCAASRPLSDHLDRLGVLE</sequence>
<dbReference type="Gene3D" id="1.10.10.10">
    <property type="entry name" value="Winged helix-like DNA-binding domain superfamily/Winged helix DNA-binding domain"/>
    <property type="match status" value="1"/>
</dbReference>
<dbReference type="InterPro" id="IPR008920">
    <property type="entry name" value="TF_FadR/GntR_C"/>
</dbReference>
<dbReference type="InterPro" id="IPR036388">
    <property type="entry name" value="WH-like_DNA-bd_sf"/>
</dbReference>
<dbReference type="CDD" id="cd07377">
    <property type="entry name" value="WHTH_GntR"/>
    <property type="match status" value="1"/>
</dbReference>
<dbReference type="InterPro" id="IPR000524">
    <property type="entry name" value="Tscrpt_reg_HTH_GntR"/>
</dbReference>
<keyword evidence="3" id="KW-0804">Transcription</keyword>
<accession>A0A1A0VP26</accession>
<dbReference type="SMART" id="SM00345">
    <property type="entry name" value="HTH_GNTR"/>
    <property type="match status" value="1"/>
</dbReference>
<dbReference type="OrthoDB" id="3864082at2"/>
<dbReference type="Gene3D" id="1.20.120.530">
    <property type="entry name" value="GntR ligand-binding domain-like"/>
    <property type="match status" value="1"/>
</dbReference>
<dbReference type="PROSITE" id="PS50949">
    <property type="entry name" value="HTH_GNTR"/>
    <property type="match status" value="1"/>
</dbReference>
<dbReference type="SUPFAM" id="SSF48008">
    <property type="entry name" value="GntR ligand-binding domain-like"/>
    <property type="match status" value="1"/>
</dbReference>
<gene>
    <name evidence="5" type="ORF">A5779_04650</name>
</gene>